<dbReference type="InterPro" id="IPR011040">
    <property type="entry name" value="Sialidase"/>
</dbReference>
<dbReference type="VEuPathDB" id="TriTrypDB:ECC02_000735"/>
<dbReference type="AlphaFoldDB" id="A0A7J6YI41"/>
<dbReference type="InterPro" id="IPR013320">
    <property type="entry name" value="ConA-like_dom_sf"/>
</dbReference>
<evidence type="ECO:0008006" key="6">
    <source>
        <dbReference type="Google" id="ProtNLM"/>
    </source>
</evidence>
<evidence type="ECO:0000259" key="3">
    <source>
        <dbReference type="Pfam" id="PF22925"/>
    </source>
</evidence>
<evidence type="ECO:0000313" key="4">
    <source>
        <dbReference type="EMBL" id="KAF5226173.1"/>
    </source>
</evidence>
<feature type="domain" description="Trans-sialidase C-terminal" evidence="3">
    <location>
        <begin position="100"/>
        <end position="314"/>
    </location>
</feature>
<feature type="domain" description="Sialidase" evidence="2">
    <location>
        <begin position="1"/>
        <end position="60"/>
    </location>
</feature>
<proteinExistence type="predicted"/>
<dbReference type="Proteomes" id="UP000583944">
    <property type="component" value="Unassembled WGS sequence"/>
</dbReference>
<sequence>MLVVTPVYAAKENGSGEGRLRLWVSDNARVHDVGPISREDDAADSSLLVKSEDELILLYEKRNGEGPYSLVAMRLTEQLERIKSAAEIRKELDNALGVTTEGLVAFFSSALVGTAWKDEYLGVNAAVRSGVTSTESGVALKGAEAQWPVVSMGQTVPYCFTNNEFTLSATMAIHEVPEAGSSPISLMGARLNDKDGTALFQLSWTSEGNWNLTLHKVEFFVKPSGGVGNWGTNTAIRVTVQKNGAEEWFVYANGRRIYETDDEKLGAEEVARLRNADKFGSRRISHFFFGAGDKEDEEGSHVTVADVLLHNDALFGDDLSKPQRRDSSYSTSGCRRTAHCGGGHSDGGRKSRRSDSWTLHSWQLQRGRPQRRKTHSRQLHCRRPHS</sequence>
<dbReference type="Gene3D" id="2.120.10.10">
    <property type="match status" value="1"/>
</dbReference>
<evidence type="ECO:0000313" key="5">
    <source>
        <dbReference type="Proteomes" id="UP000583944"/>
    </source>
</evidence>
<dbReference type="InterPro" id="IPR055239">
    <property type="entry name" value="TS_C"/>
</dbReference>
<dbReference type="Pfam" id="PF13859">
    <property type="entry name" value="BNR_3"/>
    <property type="match status" value="1"/>
</dbReference>
<feature type="compositionally biased region" description="Basic residues" evidence="1">
    <location>
        <begin position="368"/>
        <end position="386"/>
    </location>
</feature>
<protein>
    <recommendedName>
        <fullName evidence="6">Trans-sialidase</fullName>
    </recommendedName>
</protein>
<comment type="caution">
    <text evidence="4">The sequence shown here is derived from an EMBL/GenBank/DDBJ whole genome shotgun (WGS) entry which is preliminary data.</text>
</comment>
<dbReference type="SUPFAM" id="SSF49899">
    <property type="entry name" value="Concanavalin A-like lectins/glucanases"/>
    <property type="match status" value="1"/>
</dbReference>
<accession>A0A7J6YI41</accession>
<name>A0A7J6YI41_TRYCR</name>
<dbReference type="EMBL" id="JABDHM010000003">
    <property type="protein sequence ID" value="KAF5226173.1"/>
    <property type="molecule type" value="Genomic_DNA"/>
</dbReference>
<dbReference type="SUPFAM" id="SSF50939">
    <property type="entry name" value="Sialidases"/>
    <property type="match status" value="1"/>
</dbReference>
<dbReference type="Gene3D" id="2.60.120.200">
    <property type="match status" value="1"/>
</dbReference>
<reference evidence="4 5" key="1">
    <citation type="journal article" date="2019" name="Genome Biol. Evol.">
        <title>Nanopore Sequencing Significantly Improves Genome Assembly of the Protozoan Parasite Trypanosoma cruzi.</title>
        <authorList>
            <person name="Diaz-Viraque F."/>
            <person name="Pita S."/>
            <person name="Greif G."/>
            <person name="de Souza R.C.M."/>
            <person name="Iraola G."/>
            <person name="Robello C."/>
        </authorList>
    </citation>
    <scope>NUCLEOTIDE SEQUENCE [LARGE SCALE GENOMIC DNA]</scope>
    <source>
        <strain evidence="4 5">Berenice</strain>
    </source>
</reference>
<gene>
    <name evidence="4" type="ORF">ECC02_000735</name>
</gene>
<dbReference type="Pfam" id="PF22925">
    <property type="entry name" value="TS_C"/>
    <property type="match status" value="1"/>
</dbReference>
<evidence type="ECO:0000259" key="2">
    <source>
        <dbReference type="Pfam" id="PF13859"/>
    </source>
</evidence>
<dbReference type="CDD" id="cd15482">
    <property type="entry name" value="Sialidase_non-viral"/>
    <property type="match status" value="1"/>
</dbReference>
<dbReference type="InterPro" id="IPR036278">
    <property type="entry name" value="Sialidase_sf"/>
</dbReference>
<organism evidence="4 5">
    <name type="scientific">Trypanosoma cruzi</name>
    <dbReference type="NCBI Taxonomy" id="5693"/>
    <lineage>
        <taxon>Eukaryota</taxon>
        <taxon>Discoba</taxon>
        <taxon>Euglenozoa</taxon>
        <taxon>Kinetoplastea</taxon>
        <taxon>Metakinetoplastina</taxon>
        <taxon>Trypanosomatida</taxon>
        <taxon>Trypanosomatidae</taxon>
        <taxon>Trypanosoma</taxon>
        <taxon>Schizotrypanum</taxon>
    </lineage>
</organism>
<feature type="region of interest" description="Disordered" evidence="1">
    <location>
        <begin position="319"/>
        <end position="386"/>
    </location>
</feature>
<evidence type="ECO:0000256" key="1">
    <source>
        <dbReference type="SAM" id="MobiDB-lite"/>
    </source>
</evidence>
<feature type="compositionally biased region" description="Basic and acidic residues" evidence="1">
    <location>
        <begin position="346"/>
        <end position="355"/>
    </location>
</feature>